<dbReference type="KEGG" id="fcy:FRACYDRAFT_235652"/>
<name>A0A1E7FP66_9STRA</name>
<keyword evidence="3" id="KW-0812">Transmembrane</keyword>
<feature type="coiled-coil region" evidence="1">
    <location>
        <begin position="552"/>
        <end position="579"/>
    </location>
</feature>
<keyword evidence="3" id="KW-0472">Membrane</keyword>
<feature type="compositionally biased region" description="Low complexity" evidence="2">
    <location>
        <begin position="292"/>
        <end position="317"/>
    </location>
</feature>
<feature type="coiled-coil region" evidence="1">
    <location>
        <begin position="626"/>
        <end position="842"/>
    </location>
</feature>
<feature type="transmembrane region" description="Helical" evidence="3">
    <location>
        <begin position="403"/>
        <end position="424"/>
    </location>
</feature>
<keyword evidence="5" id="KW-1185">Reference proteome</keyword>
<dbReference type="AlphaFoldDB" id="A0A1E7FP66"/>
<dbReference type="InParanoid" id="A0A1E7FP66"/>
<feature type="region of interest" description="Disordered" evidence="2">
    <location>
        <begin position="986"/>
        <end position="1013"/>
    </location>
</feature>
<evidence type="ECO:0000313" key="5">
    <source>
        <dbReference type="Proteomes" id="UP000095751"/>
    </source>
</evidence>
<dbReference type="EMBL" id="KV784355">
    <property type="protein sequence ID" value="OEU19593.1"/>
    <property type="molecule type" value="Genomic_DNA"/>
</dbReference>
<feature type="region of interest" description="Disordered" evidence="2">
    <location>
        <begin position="484"/>
        <end position="520"/>
    </location>
</feature>
<feature type="region of interest" description="Disordered" evidence="2">
    <location>
        <begin position="292"/>
        <end position="336"/>
    </location>
</feature>
<gene>
    <name evidence="4" type="ORF">FRACYDRAFT_235652</name>
</gene>
<feature type="region of interest" description="Disordered" evidence="2">
    <location>
        <begin position="1"/>
        <end position="57"/>
    </location>
</feature>
<feature type="region of interest" description="Disordered" evidence="2">
    <location>
        <begin position="80"/>
        <end position="162"/>
    </location>
</feature>
<proteinExistence type="predicted"/>
<reference evidence="4 5" key="1">
    <citation type="submission" date="2016-09" db="EMBL/GenBank/DDBJ databases">
        <title>Extensive genetic diversity and differential bi-allelic expression allows diatom success in the polar Southern Ocean.</title>
        <authorList>
            <consortium name="DOE Joint Genome Institute"/>
            <person name="Mock T."/>
            <person name="Otillar R.P."/>
            <person name="Strauss J."/>
            <person name="Dupont C."/>
            <person name="Frickenhaus S."/>
            <person name="Maumus F."/>
            <person name="Mcmullan M."/>
            <person name="Sanges R."/>
            <person name="Schmutz J."/>
            <person name="Toseland A."/>
            <person name="Valas R."/>
            <person name="Veluchamy A."/>
            <person name="Ward B.J."/>
            <person name="Allen A."/>
            <person name="Barry K."/>
            <person name="Falciatore A."/>
            <person name="Ferrante M."/>
            <person name="Fortunato A.E."/>
            <person name="Gloeckner G."/>
            <person name="Gruber A."/>
            <person name="Hipkin R."/>
            <person name="Janech M."/>
            <person name="Kroth P."/>
            <person name="Leese F."/>
            <person name="Lindquist E."/>
            <person name="Lyon B.R."/>
            <person name="Martin J."/>
            <person name="Mayer C."/>
            <person name="Parker M."/>
            <person name="Quesneville H."/>
            <person name="Raymond J."/>
            <person name="Uhlig C."/>
            <person name="Valentin K.U."/>
            <person name="Worden A.Z."/>
            <person name="Armbrust E.V."/>
            <person name="Bowler C."/>
            <person name="Green B."/>
            <person name="Moulton V."/>
            <person name="Van Oosterhout C."/>
            <person name="Grigoriev I."/>
        </authorList>
    </citation>
    <scope>NUCLEOTIDE SEQUENCE [LARGE SCALE GENOMIC DNA]</scope>
    <source>
        <strain evidence="4 5">CCMP1102</strain>
    </source>
</reference>
<sequence>MMECEESEMTTTTIPRKATMATNNMPLSSKATKKKSSSSSFFSDDMTEDNDAGPDDEFIITTTHETRGDGENVDAVIPVDVGGDPIGEKRGSVMSGLTKGNSETTVSNNNPKQNQKQQQKQMLMPPLSPPQSSIIQSHQVVKATAAAGRAAPPLSPQSSMQSHKVQVKSVLSLQSTNVALFDDALESDGSNSDSSSNVDKAEALAKEMQRILAEFQSTPSPSMEEKSTAALSLSADNNNEAKLTLALDNNGIIDNSGEEEGQDVSTTPANDTAFFYSKEKVLELAAAATVSAAKDETTVSSSPSSSSSDVSGTSTPTAATAVPLHPSDRKASTTRYSSTKKASKASILLESIVLPISFLILAVGGVICRHSFGGDAPHQQQDSMATTTASSSTTTTTSVSSSLLWTILSIVIIVAPMLVLEYVVMGSFLSGTALQESIDNMPELKRLLTEIRRKRLRVGWWYPSEVRTLRRDIDEVNKEIIEEHKLQQQNDGSIDDDDGDDSDARSLQHQMSREQHNRTRRKLEDLFDGERAGWVVVKQQLAAALLSEKGINGKNQKELMEEKEEKSLLEKQFEQHELDMDVERSQWNRSRKSLEQALSTAAAALDDETKTSELYAQMEQSRDVERNQWETERVKLKSVVQKANEEAKEEKSQHAIQIEELELKCVEQESDRDVLKEESAKAKNNATKMQEEFASRIVELEVALASVDADATKAQEEYKSSIKEITIEQEVERAGFVAVLETANEEATKTKEKYECQIQELQTEVTNLQEAFESLKRKYKTELTETQREREMLKEELIKTLALLEMERTEWVETYENLEDDLKIAREETAVVQSELKNTQRRIENTKKVFQGERSSWYDAQNSYEQALALLKADGDKTSNMVRDRFEQAKQAIKSVEKESNRIKNILEKELERKQKKIDSLEESISQFENIISVQTTVEDIKEHADRVTSTKTTVHDDYDADEAASIESSTCEAIPFLGDVAEEYQSPRQQQQLPSSYHQPIETSPSIDSSRSIGGGIEFSASNLTAGTNISNSSSYYSWVQKVQETHNAEKRELLCGMLTQHLQCQNSNRHVGQLLGSSRAALEAIDQDSNSVFGDCLMQYTAVSVSAKRYMDVLVSRTGRDDMLEMQDISRSLICSSDLEFISSCGSGTTDNEDSIRSNRSVALAANPWLRNAPLWEQIWSSFLMAKTSPFQLCQSAIMRLCGRGANVNSLTSGPTVPSTISSSSWGLSSMFFRAVPGNTKDTNTSAESENESESEIENENENENEN</sequence>
<dbReference type="Proteomes" id="UP000095751">
    <property type="component" value="Unassembled WGS sequence"/>
</dbReference>
<keyword evidence="1" id="KW-0175">Coiled coil</keyword>
<protein>
    <submittedName>
        <fullName evidence="4">Uncharacterized protein</fullName>
    </submittedName>
</protein>
<feature type="compositionally biased region" description="Acidic residues" evidence="2">
    <location>
        <begin position="1251"/>
        <end position="1269"/>
    </location>
</feature>
<accession>A0A1E7FP66</accession>
<feature type="compositionally biased region" description="Acidic residues" evidence="2">
    <location>
        <begin position="45"/>
        <end position="57"/>
    </location>
</feature>
<feature type="compositionally biased region" description="Basic and acidic residues" evidence="2">
    <location>
        <begin position="502"/>
        <end position="520"/>
    </location>
</feature>
<feature type="transmembrane region" description="Helical" evidence="3">
    <location>
        <begin position="347"/>
        <end position="367"/>
    </location>
</feature>
<feature type="region of interest" description="Disordered" evidence="2">
    <location>
        <begin position="1239"/>
        <end position="1269"/>
    </location>
</feature>
<keyword evidence="3" id="KW-1133">Transmembrane helix</keyword>
<evidence type="ECO:0000313" key="4">
    <source>
        <dbReference type="EMBL" id="OEU19593.1"/>
    </source>
</evidence>
<evidence type="ECO:0000256" key="2">
    <source>
        <dbReference type="SAM" id="MobiDB-lite"/>
    </source>
</evidence>
<dbReference type="OrthoDB" id="10626969at2759"/>
<feature type="compositionally biased region" description="Low complexity" evidence="2">
    <location>
        <begin position="987"/>
        <end position="997"/>
    </location>
</feature>
<feature type="coiled-coil region" evidence="1">
    <location>
        <begin position="879"/>
        <end position="931"/>
    </location>
</feature>
<feature type="compositionally biased region" description="Low complexity" evidence="2">
    <location>
        <begin position="107"/>
        <end position="151"/>
    </location>
</feature>
<evidence type="ECO:0000256" key="3">
    <source>
        <dbReference type="SAM" id="Phobius"/>
    </source>
</evidence>
<evidence type="ECO:0000256" key="1">
    <source>
        <dbReference type="SAM" id="Coils"/>
    </source>
</evidence>
<organism evidence="4 5">
    <name type="scientific">Fragilariopsis cylindrus CCMP1102</name>
    <dbReference type="NCBI Taxonomy" id="635003"/>
    <lineage>
        <taxon>Eukaryota</taxon>
        <taxon>Sar</taxon>
        <taxon>Stramenopiles</taxon>
        <taxon>Ochrophyta</taxon>
        <taxon>Bacillariophyta</taxon>
        <taxon>Bacillariophyceae</taxon>
        <taxon>Bacillariophycidae</taxon>
        <taxon>Bacillariales</taxon>
        <taxon>Bacillariaceae</taxon>
        <taxon>Fragilariopsis</taxon>
    </lineage>
</organism>